<organism evidence="1 2">
    <name type="scientific">Pseudogemmobacter faecipullorum</name>
    <dbReference type="NCBI Taxonomy" id="2755041"/>
    <lineage>
        <taxon>Bacteria</taxon>
        <taxon>Pseudomonadati</taxon>
        <taxon>Pseudomonadota</taxon>
        <taxon>Alphaproteobacteria</taxon>
        <taxon>Rhodobacterales</taxon>
        <taxon>Paracoccaceae</taxon>
        <taxon>Pseudogemmobacter</taxon>
    </lineage>
</organism>
<dbReference type="Proteomes" id="UP001198571">
    <property type="component" value="Unassembled WGS sequence"/>
</dbReference>
<proteinExistence type="predicted"/>
<comment type="caution">
    <text evidence="1">The sequence shown here is derived from an EMBL/GenBank/DDBJ whole genome shotgun (WGS) entry which is preliminary data.</text>
</comment>
<protein>
    <submittedName>
        <fullName evidence="1">Uncharacterized protein</fullName>
    </submittedName>
</protein>
<reference evidence="1 2" key="1">
    <citation type="submission" date="2020-07" db="EMBL/GenBank/DDBJ databases">
        <title>Pseudogemmobacter sp. nov., isolated from poultry manure in Taiwan.</title>
        <authorList>
            <person name="Lin S.-Y."/>
            <person name="Tang Y.-S."/>
            <person name="Young C.-C."/>
        </authorList>
    </citation>
    <scope>NUCLEOTIDE SEQUENCE [LARGE SCALE GENOMIC DNA]</scope>
    <source>
        <strain evidence="1 2">CC-YST710</strain>
    </source>
</reference>
<sequence length="55" mass="6447">MKKAVDFLRRLRSKRQEKPVTDAAFEARLQQMNRVRHVSVARAVLFRTRSGHPEA</sequence>
<accession>A0ABS8CP00</accession>
<dbReference type="RefSeq" id="WP_226936583.1">
    <property type="nucleotide sequence ID" value="NZ_JACDXX010000013.1"/>
</dbReference>
<keyword evidence="2" id="KW-1185">Reference proteome</keyword>
<evidence type="ECO:0000313" key="2">
    <source>
        <dbReference type="Proteomes" id="UP001198571"/>
    </source>
</evidence>
<evidence type="ECO:0000313" key="1">
    <source>
        <dbReference type="EMBL" id="MCB5411124.1"/>
    </source>
</evidence>
<gene>
    <name evidence="1" type="ORF">H0485_14115</name>
</gene>
<dbReference type="EMBL" id="JACDXX010000013">
    <property type="protein sequence ID" value="MCB5411124.1"/>
    <property type="molecule type" value="Genomic_DNA"/>
</dbReference>
<name>A0ABS8CP00_9RHOB</name>